<feature type="compositionally biased region" description="Low complexity" evidence="1">
    <location>
        <begin position="490"/>
        <end position="601"/>
    </location>
</feature>
<evidence type="ECO:0000259" key="3">
    <source>
        <dbReference type="Pfam" id="PF23865"/>
    </source>
</evidence>
<evidence type="ECO:0008006" key="6">
    <source>
        <dbReference type="Google" id="ProtNLM"/>
    </source>
</evidence>
<dbReference type="EMBL" id="ML996092">
    <property type="protein sequence ID" value="KAF2149140.1"/>
    <property type="molecule type" value="Genomic_DNA"/>
</dbReference>
<dbReference type="Proteomes" id="UP000799439">
    <property type="component" value="Unassembled WGS sequence"/>
</dbReference>
<evidence type="ECO:0000259" key="2">
    <source>
        <dbReference type="Pfam" id="PF22974"/>
    </source>
</evidence>
<proteinExistence type="predicted"/>
<protein>
    <recommendedName>
        <fullName evidence="6">Apple domain-containing protein</fullName>
    </recommendedName>
</protein>
<evidence type="ECO:0000313" key="5">
    <source>
        <dbReference type="Proteomes" id="UP000799439"/>
    </source>
</evidence>
<name>A0A9P4IWS9_9PEZI</name>
<gene>
    <name evidence="4" type="ORF">K461DRAFT_324547</name>
</gene>
<feature type="region of interest" description="Disordered" evidence="1">
    <location>
        <begin position="444"/>
        <end position="601"/>
    </location>
</feature>
<reference evidence="4" key="1">
    <citation type="journal article" date="2020" name="Stud. Mycol.">
        <title>101 Dothideomycetes genomes: a test case for predicting lifestyles and emergence of pathogens.</title>
        <authorList>
            <person name="Haridas S."/>
            <person name="Albert R."/>
            <person name="Binder M."/>
            <person name="Bloem J."/>
            <person name="Labutti K."/>
            <person name="Salamov A."/>
            <person name="Andreopoulos B."/>
            <person name="Baker S."/>
            <person name="Barry K."/>
            <person name="Bills G."/>
            <person name="Bluhm B."/>
            <person name="Cannon C."/>
            <person name="Castanera R."/>
            <person name="Culley D."/>
            <person name="Daum C."/>
            <person name="Ezra D."/>
            <person name="Gonzalez J."/>
            <person name="Henrissat B."/>
            <person name="Kuo A."/>
            <person name="Liang C."/>
            <person name="Lipzen A."/>
            <person name="Lutzoni F."/>
            <person name="Magnuson J."/>
            <person name="Mondo S."/>
            <person name="Nolan M."/>
            <person name="Ohm R."/>
            <person name="Pangilinan J."/>
            <person name="Park H.-J."/>
            <person name="Ramirez L."/>
            <person name="Alfaro M."/>
            <person name="Sun H."/>
            <person name="Tritt A."/>
            <person name="Yoshinaga Y."/>
            <person name="Zwiers L.-H."/>
            <person name="Turgeon B."/>
            <person name="Goodwin S."/>
            <person name="Spatafora J."/>
            <person name="Crous P."/>
            <person name="Grigoriev I."/>
        </authorList>
    </citation>
    <scope>NUCLEOTIDE SEQUENCE</scope>
    <source>
        <strain evidence="4">CBS 260.36</strain>
    </source>
</reference>
<feature type="domain" description="DUF7223" evidence="3">
    <location>
        <begin position="192"/>
        <end position="379"/>
    </location>
</feature>
<comment type="caution">
    <text evidence="4">The sequence shown here is derived from an EMBL/GenBank/DDBJ whole genome shotgun (WGS) entry which is preliminary data.</text>
</comment>
<evidence type="ECO:0000256" key="1">
    <source>
        <dbReference type="SAM" id="MobiDB-lite"/>
    </source>
</evidence>
<feature type="compositionally biased region" description="Low complexity" evidence="1">
    <location>
        <begin position="444"/>
        <end position="453"/>
    </location>
</feature>
<feature type="domain" description="DUF7029" evidence="2">
    <location>
        <begin position="34"/>
        <end position="130"/>
    </location>
</feature>
<keyword evidence="5" id="KW-1185">Reference proteome</keyword>
<accession>A0A9P4IWS9</accession>
<organism evidence="4 5">
    <name type="scientific">Myriangium duriaei CBS 260.36</name>
    <dbReference type="NCBI Taxonomy" id="1168546"/>
    <lineage>
        <taxon>Eukaryota</taxon>
        <taxon>Fungi</taxon>
        <taxon>Dikarya</taxon>
        <taxon>Ascomycota</taxon>
        <taxon>Pezizomycotina</taxon>
        <taxon>Dothideomycetes</taxon>
        <taxon>Dothideomycetidae</taxon>
        <taxon>Myriangiales</taxon>
        <taxon>Myriangiaceae</taxon>
        <taxon>Myriangium</taxon>
    </lineage>
</organism>
<dbReference type="Pfam" id="PF22974">
    <property type="entry name" value="DUF7029"/>
    <property type="match status" value="1"/>
</dbReference>
<dbReference type="InterPro" id="IPR054293">
    <property type="entry name" value="DUF7029"/>
</dbReference>
<dbReference type="Pfam" id="PF23865">
    <property type="entry name" value="DUF7223"/>
    <property type="match status" value="1"/>
</dbReference>
<evidence type="ECO:0000313" key="4">
    <source>
        <dbReference type="EMBL" id="KAF2149140.1"/>
    </source>
</evidence>
<dbReference type="AlphaFoldDB" id="A0A9P4IWS9"/>
<dbReference type="OrthoDB" id="160645at2759"/>
<sequence>MADIVLLKPVKTQGLYYSGKAGSSNDVTIAKVKLTFQHDSVNLDHSSHIASVKCNSAHNNMQIVLGTADKFTTVKSQWAANTVYITSSPSCDTDAQNAMFLANTISFDQAALTVTLTGSPKHIADVYDNFKIDFGEVSVPKSTRSLTERASYSKSLTIPMNVAPPSKLLSTSPWGNQMSLYKLGSPDANGFEIFCVNCGITGSFTMTGTASASLLHGLEDAFLQVTGNLHAGLYLGLNAHYSGSKSTNVNILTVPIGAVSVPKLLTIGPTLSLGASVNLNLNAQGQVLVGGALDWPAISAKLDFVKTSTSGVSGFKPNFSHTFTANGQATLTAGLGLPISLAVGISILDGHWKYSLALKDTPALNLGVSFSATTNNKRTIGNSTHISPMQDLTINGGSGCYGFPWTVGLSNVAEFDYGSNAKTLFSTGIPAVATGCLGVNRPITTTTTTTTTTTPPPATTAPADTEVPAPTPTGGDTSTPAAVPSSIGVTPTPTAAGSAAGGSSSSSDSGASSSLPSSGSSSSGITGDSTSAGNSPGSSSSGSNSAGSSPSGATTPGSASSGSSAGSVSSGSSTAPVSGSSSGSSPSSGSSSSGSSSSGSSNSGCETGLFVAATDGTVFDSWSNIRDYANGPTGINATRTFQSCINLCATLGAVNCAAVVWVESGMDQQYCLPKTDTVAHGNFPTGIRAFSAIRNSGVSACAGSGFNMMPYSQ</sequence>
<dbReference type="InterPro" id="IPR055647">
    <property type="entry name" value="DUF7223"/>
</dbReference>